<dbReference type="Proteomes" id="UP000182057">
    <property type="component" value="Unassembled WGS sequence"/>
</dbReference>
<dbReference type="AlphaFoldDB" id="A0A1D3UPG4"/>
<protein>
    <recommendedName>
        <fullName evidence="6">Outer membrane protein beta-barrel domain-containing protein</fullName>
    </recommendedName>
</protein>
<dbReference type="EMBL" id="FMMM01000067">
    <property type="protein sequence ID" value="SCQ23012.1"/>
    <property type="molecule type" value="Genomic_DNA"/>
</dbReference>
<gene>
    <name evidence="2" type="ORF">CLI86_09660</name>
    <name evidence="3" type="ORF">TFUB20_01921</name>
</gene>
<evidence type="ECO:0000313" key="4">
    <source>
        <dbReference type="Proteomes" id="UP000182057"/>
    </source>
</evidence>
<evidence type="ECO:0008006" key="6">
    <source>
        <dbReference type="Google" id="ProtNLM"/>
    </source>
</evidence>
<reference evidence="3 4" key="1">
    <citation type="submission" date="2016-09" db="EMBL/GenBank/DDBJ databases">
        <authorList>
            <person name="Capua I."/>
            <person name="De Benedictis P."/>
            <person name="Joannis T."/>
            <person name="Lombin L.H."/>
            <person name="Cattoli G."/>
        </authorList>
    </citation>
    <scope>NUCLEOTIDE SEQUENCE [LARGE SCALE GENOMIC DNA]</scope>
    <source>
        <strain evidence="3 4">UB20</strain>
    </source>
</reference>
<dbReference type="SUPFAM" id="SSF56935">
    <property type="entry name" value="Porins"/>
    <property type="match status" value="1"/>
</dbReference>
<dbReference type="OrthoDB" id="1098137at2"/>
<evidence type="ECO:0000313" key="3">
    <source>
        <dbReference type="EMBL" id="SCQ23012.1"/>
    </source>
</evidence>
<sequence length="767" mass="88838" precursor="true">MDRTYKMLLILSLILGVMQPVQAQHILKGIVYDEAGTGVFSTTLRILTEDSVFVSGGITDDNGNFEIKNIKAGRYILAVSNIGYAGQCIAFEMPGSDYTLPTVVLKTDVVALGEVTVKGSTFIRKKDHLLILPDKQQIKHAFSGYDLLYNLMIPGLDVNRKDKKVTATTGEATLYINGVKADFRDVQNLRPRDIEKVEYYSMPTGKYAGDAASINYITKTYTTGGYVNMEAEQKIGYLGGNYDAAAKLSHKQTNYSFYGGYSTTGYGGIKKEKNETLFLSDYTVNRNRETGYANYRSNYKYIHLQVSNNTKKRNLLSRFSLNHSATPQNDRDERLNYTGHNVRSVMSSEKTESNSLRPTAYLRGDFNLSEKHLLKSECVTWYTRNTYERTYTEDQQRSSTSVNENLYSFVMTNRYTFRPDTSNTYLVHLNHYHDRSSMEYSGDYESKQHLLNGQTIFRINYIREFGKKATLYVDPGISLMNYRLQNERMKYVWTFRANMWIRYHLNSRHWIAAGFSHYNTQPEISTLNEVDQTIDFYQIKRGNPELGNTRISDIHMIYEGRIGPFIIQTEIWKEQFKHNIYPHYYTEGNKLISSYRSDGSFNRFNANMSVSCRISDHLRVNIGMKYRYMYTDIEKLHLSRKNIAVSADVNYFIKSFAINVYAKTQEKRLENRTLVFTQTPASYGLSVRYSNRNLMAEAGTENPFTRQAQYREYADYNIYRYDQTQTSRIYQQTAYLKLAYTFDFGRKTSREQSEIDKTIKSAILKAE</sequence>
<dbReference type="EMBL" id="NSLJ01000025">
    <property type="protein sequence ID" value="PDP43220.1"/>
    <property type="molecule type" value="Genomic_DNA"/>
</dbReference>
<evidence type="ECO:0000313" key="5">
    <source>
        <dbReference type="Proteomes" id="UP000219259"/>
    </source>
</evidence>
<evidence type="ECO:0000256" key="1">
    <source>
        <dbReference type="SAM" id="SignalP"/>
    </source>
</evidence>
<dbReference type="SUPFAM" id="SSF49464">
    <property type="entry name" value="Carboxypeptidase regulatory domain-like"/>
    <property type="match status" value="1"/>
</dbReference>
<keyword evidence="1" id="KW-0732">Signal</keyword>
<reference evidence="2 5" key="2">
    <citation type="submission" date="2017-09" db="EMBL/GenBank/DDBJ databases">
        <title>Phase variable restriction modification systems are present in the genome sequences of periodontal pathogens Prevotella intermedia, Tannerella forsythia and Porphyromonas gingivalis.</title>
        <authorList>
            <person name="Haigh R.D."/>
            <person name="Crawford L."/>
            <person name="Ralph J."/>
            <person name="Wanford J."/>
            <person name="Vartoukian S.R."/>
            <person name="Hijazib K."/>
            <person name="Wade W."/>
            <person name="Oggioni M.R."/>
        </authorList>
    </citation>
    <scope>NUCLEOTIDE SEQUENCE [LARGE SCALE GENOMIC DNA]</scope>
    <source>
        <strain evidence="2 5">WW11663</strain>
    </source>
</reference>
<feature type="chain" id="PRO_5014267191" description="Outer membrane protein beta-barrel domain-containing protein" evidence="1">
    <location>
        <begin position="24"/>
        <end position="767"/>
    </location>
</feature>
<dbReference type="Proteomes" id="UP000219259">
    <property type="component" value="Unassembled WGS sequence"/>
</dbReference>
<feature type="signal peptide" evidence="1">
    <location>
        <begin position="1"/>
        <end position="23"/>
    </location>
</feature>
<dbReference type="Pfam" id="PF13620">
    <property type="entry name" value="CarboxypepD_reg"/>
    <property type="match status" value="1"/>
</dbReference>
<organism evidence="3 4">
    <name type="scientific">Tannerella forsythia</name>
    <name type="common">Bacteroides forsythus</name>
    <dbReference type="NCBI Taxonomy" id="28112"/>
    <lineage>
        <taxon>Bacteria</taxon>
        <taxon>Pseudomonadati</taxon>
        <taxon>Bacteroidota</taxon>
        <taxon>Bacteroidia</taxon>
        <taxon>Bacteroidales</taxon>
        <taxon>Tannerellaceae</taxon>
        <taxon>Tannerella</taxon>
    </lineage>
</organism>
<name>A0A1D3UPG4_TANFO</name>
<dbReference type="RefSeq" id="WP_074450035.1">
    <property type="nucleotide sequence ID" value="NZ_FMMM01000067.1"/>
</dbReference>
<accession>A0A1D3UPG4</accession>
<proteinExistence type="predicted"/>
<evidence type="ECO:0000313" key="2">
    <source>
        <dbReference type="EMBL" id="PDP43220.1"/>
    </source>
</evidence>
<dbReference type="InterPro" id="IPR008969">
    <property type="entry name" value="CarboxyPept-like_regulatory"/>
</dbReference>